<feature type="domain" description="Cthe-2314-like HEPN" evidence="1">
    <location>
        <begin position="53"/>
        <end position="228"/>
    </location>
</feature>
<protein>
    <recommendedName>
        <fullName evidence="1">Cthe-2314-like HEPN domain-containing protein</fullName>
    </recommendedName>
</protein>
<dbReference type="RefSeq" id="WP_185142418.1">
    <property type="nucleotide sequence ID" value="NZ_JACJVP010000012.1"/>
</dbReference>
<dbReference type="Proteomes" id="UP000547209">
    <property type="component" value="Unassembled WGS sequence"/>
</dbReference>
<organism evidence="2 3">
    <name type="scientific">Cohnella nanjingensis</name>
    <dbReference type="NCBI Taxonomy" id="1387779"/>
    <lineage>
        <taxon>Bacteria</taxon>
        <taxon>Bacillati</taxon>
        <taxon>Bacillota</taxon>
        <taxon>Bacilli</taxon>
        <taxon>Bacillales</taxon>
        <taxon>Paenibacillaceae</taxon>
        <taxon>Cohnella</taxon>
    </lineage>
</organism>
<sequence length="237" mass="27686">MLRAMFGEPAREWEGPLLETVQGMDRFIRRMRERGQSAGSEAAAGRKFQIRAEGLLRSLDELEQSRYAAKRFAERVTKPAIGEMSPGERLDYYRHVYYDKNAYIRLFSLLDKLGVLLNDYLALETERMKAHFSYFTVLRNMRLHGLHPPLSEELNGLKDRHEAAFGRLRKRRNLEIHHMNAELQDDLLLVMQGQEGHPHLENIADHMNDLDEGWEMAYRSLTAAFGYMSDRHRPRPS</sequence>
<evidence type="ECO:0000313" key="2">
    <source>
        <dbReference type="EMBL" id="MBB6670931.1"/>
    </source>
</evidence>
<accession>A0A7X0VEN4</accession>
<evidence type="ECO:0000259" key="1">
    <source>
        <dbReference type="Pfam" id="PF18730"/>
    </source>
</evidence>
<name>A0A7X0VEN4_9BACL</name>
<keyword evidence="3" id="KW-1185">Reference proteome</keyword>
<comment type="caution">
    <text evidence="2">The sequence shown here is derived from an EMBL/GenBank/DDBJ whole genome shotgun (WGS) entry which is preliminary data.</text>
</comment>
<proteinExistence type="predicted"/>
<reference evidence="2 3" key="1">
    <citation type="submission" date="2020-08" db="EMBL/GenBank/DDBJ databases">
        <title>Cohnella phylogeny.</title>
        <authorList>
            <person name="Dunlap C."/>
        </authorList>
    </citation>
    <scope>NUCLEOTIDE SEQUENCE [LARGE SCALE GENOMIC DNA]</scope>
    <source>
        <strain evidence="2 3">DSM 28246</strain>
    </source>
</reference>
<dbReference type="InterPro" id="IPR041394">
    <property type="entry name" value="HEPN_Cthe2314"/>
</dbReference>
<dbReference type="Pfam" id="PF18730">
    <property type="entry name" value="HEPN_Cthe2314"/>
    <property type="match status" value="1"/>
</dbReference>
<dbReference type="AlphaFoldDB" id="A0A7X0VEN4"/>
<gene>
    <name evidence="2" type="ORF">H7C19_09545</name>
</gene>
<dbReference type="EMBL" id="JACJVP010000012">
    <property type="protein sequence ID" value="MBB6670931.1"/>
    <property type="molecule type" value="Genomic_DNA"/>
</dbReference>
<evidence type="ECO:0000313" key="3">
    <source>
        <dbReference type="Proteomes" id="UP000547209"/>
    </source>
</evidence>